<evidence type="ECO:0000313" key="1">
    <source>
        <dbReference type="EMBL" id="GIY13742.1"/>
    </source>
</evidence>
<dbReference type="Proteomes" id="UP001054945">
    <property type="component" value="Unassembled WGS sequence"/>
</dbReference>
<evidence type="ECO:0000313" key="2">
    <source>
        <dbReference type="Proteomes" id="UP001054945"/>
    </source>
</evidence>
<dbReference type="EMBL" id="BPLR01006996">
    <property type="protein sequence ID" value="GIY13742.1"/>
    <property type="molecule type" value="Genomic_DNA"/>
</dbReference>
<sequence>MWHSSNPNDYTEIITEMKGLVCKEEVVRVYKFSLNAILERKTSDLELLPLKYRNCEYNPGMEDYFLYLS</sequence>
<accession>A0AAV4R043</accession>
<name>A0AAV4R043_CAEEX</name>
<gene>
    <name evidence="1" type="ORF">CEXT_594591</name>
</gene>
<keyword evidence="2" id="KW-1185">Reference proteome</keyword>
<reference evidence="1 2" key="1">
    <citation type="submission" date="2021-06" db="EMBL/GenBank/DDBJ databases">
        <title>Caerostris extrusa draft genome.</title>
        <authorList>
            <person name="Kono N."/>
            <person name="Arakawa K."/>
        </authorList>
    </citation>
    <scope>NUCLEOTIDE SEQUENCE [LARGE SCALE GENOMIC DNA]</scope>
</reference>
<proteinExistence type="predicted"/>
<comment type="caution">
    <text evidence="1">The sequence shown here is derived from an EMBL/GenBank/DDBJ whole genome shotgun (WGS) entry which is preliminary data.</text>
</comment>
<dbReference type="AlphaFoldDB" id="A0AAV4R043"/>
<organism evidence="1 2">
    <name type="scientific">Caerostris extrusa</name>
    <name type="common">Bark spider</name>
    <name type="synonym">Caerostris bankana</name>
    <dbReference type="NCBI Taxonomy" id="172846"/>
    <lineage>
        <taxon>Eukaryota</taxon>
        <taxon>Metazoa</taxon>
        <taxon>Ecdysozoa</taxon>
        <taxon>Arthropoda</taxon>
        <taxon>Chelicerata</taxon>
        <taxon>Arachnida</taxon>
        <taxon>Araneae</taxon>
        <taxon>Araneomorphae</taxon>
        <taxon>Entelegynae</taxon>
        <taxon>Araneoidea</taxon>
        <taxon>Araneidae</taxon>
        <taxon>Caerostris</taxon>
    </lineage>
</organism>
<protein>
    <submittedName>
        <fullName evidence="1">Uncharacterized protein</fullName>
    </submittedName>
</protein>